<keyword evidence="4 8" id="KW-0732">Signal</keyword>
<feature type="compositionally biased region" description="Acidic residues" evidence="6">
    <location>
        <begin position="103"/>
        <end position="116"/>
    </location>
</feature>
<keyword evidence="7" id="KW-0472">Membrane</keyword>
<dbReference type="PROSITE" id="PS50847">
    <property type="entry name" value="GRAM_POS_ANCHORING"/>
    <property type="match status" value="1"/>
</dbReference>
<feature type="signal peptide" evidence="8">
    <location>
        <begin position="1"/>
        <end position="33"/>
    </location>
</feature>
<keyword evidence="5" id="KW-0572">Peptidoglycan-anchor</keyword>
<comment type="caution">
    <text evidence="12">The sequence shown here is derived from an EMBL/GenBank/DDBJ whole genome shotgun (WGS) entry which is preliminary data.</text>
</comment>
<dbReference type="Pfam" id="PF00746">
    <property type="entry name" value="Gram_pos_anchor"/>
    <property type="match status" value="1"/>
</dbReference>
<feature type="chain" id="PRO_5045733144" evidence="8">
    <location>
        <begin position="34"/>
        <end position="1974"/>
    </location>
</feature>
<evidence type="ECO:0000256" key="8">
    <source>
        <dbReference type="SAM" id="SignalP"/>
    </source>
</evidence>
<evidence type="ECO:0000256" key="4">
    <source>
        <dbReference type="ARBA" id="ARBA00022729"/>
    </source>
</evidence>
<dbReference type="PANTHER" id="PTHR43143:SF5">
    <property type="entry name" value="SECRETED PROTEIN"/>
    <property type="match status" value="1"/>
</dbReference>
<evidence type="ECO:0000256" key="5">
    <source>
        <dbReference type="ARBA" id="ARBA00023088"/>
    </source>
</evidence>
<accession>A0ABW4MQ12</accession>
<feature type="domain" description="Gram-positive cocci surface proteins LPxTG" evidence="10">
    <location>
        <begin position="1940"/>
        <end position="1974"/>
    </location>
</feature>
<evidence type="ECO:0000259" key="11">
    <source>
        <dbReference type="PROSITE" id="PS51841"/>
    </source>
</evidence>
<feature type="domain" description="LTD" evidence="11">
    <location>
        <begin position="141"/>
        <end position="322"/>
    </location>
</feature>
<evidence type="ECO:0000313" key="12">
    <source>
        <dbReference type="EMBL" id="MFD1779878.1"/>
    </source>
</evidence>
<feature type="transmembrane region" description="Helical" evidence="7">
    <location>
        <begin position="1947"/>
        <end position="1967"/>
    </location>
</feature>
<feature type="compositionally biased region" description="Basic and acidic residues" evidence="6">
    <location>
        <begin position="1912"/>
        <end position="1933"/>
    </location>
</feature>
<evidence type="ECO:0000313" key="13">
    <source>
        <dbReference type="Proteomes" id="UP001597227"/>
    </source>
</evidence>
<keyword evidence="3" id="KW-0964">Secreted</keyword>
<evidence type="ECO:0000256" key="6">
    <source>
        <dbReference type="SAM" id="MobiDB-lite"/>
    </source>
</evidence>
<dbReference type="InterPro" id="IPR002126">
    <property type="entry name" value="Cadherin-like_dom"/>
</dbReference>
<feature type="region of interest" description="Disordered" evidence="6">
    <location>
        <begin position="1864"/>
        <end position="1938"/>
    </location>
</feature>
<dbReference type="InterPro" id="IPR019931">
    <property type="entry name" value="LPXTG_anchor"/>
</dbReference>
<dbReference type="PROSITE" id="PS50268">
    <property type="entry name" value="CADHERIN_2"/>
    <property type="match status" value="1"/>
</dbReference>
<dbReference type="InterPro" id="IPR051918">
    <property type="entry name" value="STPP_CPPED1"/>
</dbReference>
<dbReference type="PANTHER" id="PTHR43143">
    <property type="entry name" value="METALLOPHOSPHOESTERASE, CALCINEURIN SUPERFAMILY"/>
    <property type="match status" value="1"/>
</dbReference>
<dbReference type="InterPro" id="IPR001322">
    <property type="entry name" value="Lamin_tail_dom"/>
</dbReference>
<evidence type="ECO:0000256" key="3">
    <source>
        <dbReference type="ARBA" id="ARBA00022525"/>
    </source>
</evidence>
<organism evidence="12 13">
    <name type="scientific">Fredinandcohnia salidurans</name>
    <dbReference type="NCBI Taxonomy" id="2595041"/>
    <lineage>
        <taxon>Bacteria</taxon>
        <taxon>Bacillati</taxon>
        <taxon>Bacillota</taxon>
        <taxon>Bacilli</taxon>
        <taxon>Bacillales</taxon>
        <taxon>Bacillaceae</taxon>
        <taxon>Fredinandcohnia</taxon>
    </lineage>
</organism>
<evidence type="ECO:0000256" key="7">
    <source>
        <dbReference type="SAM" id="Phobius"/>
    </source>
</evidence>
<dbReference type="InterPro" id="IPR029052">
    <property type="entry name" value="Metallo-depent_PP-like"/>
</dbReference>
<dbReference type="Pfam" id="PF00149">
    <property type="entry name" value="Metallophos"/>
    <property type="match status" value="1"/>
</dbReference>
<feature type="domain" description="Cadherin" evidence="9">
    <location>
        <begin position="1221"/>
        <end position="1330"/>
    </location>
</feature>
<name>A0ABW4MQ12_9BACI</name>
<dbReference type="Gene3D" id="3.60.21.10">
    <property type="match status" value="1"/>
</dbReference>
<dbReference type="EMBL" id="JBHUEK010000024">
    <property type="protein sequence ID" value="MFD1779878.1"/>
    <property type="molecule type" value="Genomic_DNA"/>
</dbReference>
<sequence length="1974" mass="221006">MRKKANLKKGLAVTTTVAILVSNLGLAVPSAMAEEASQIPISQVQPENQVQKQEDSISDSGNKESDVQDSPALPEEALPNENQADTEMTEAPASPTTETDSQPSEEETQENSEAEVSEPTSTSNKEEVEQTSIPEQPDENTTGNETEQTIEQVEEPIDYQQLPPLLITEIMPNNLGADDYEYFEVYNNTNQPIVLDHYTFSLRYTDVSGTPDVDMQFAPTTLAPKESMVFWHNSKQKTLADFNQRYQTSLTEDHVVEFGGPPNFYNSGNRAVVIKDHAGNDLLVANYLKDDIGDGLVVQYQYPVTGVEMEKLETKAQPTPGTIVAEQVPQQEVVAEENQAPIITHEQITTASAKEDLVISATITDDHQDSLASVYYQTEPDGEFKKLSMTQMDGQIYQATIPKESLTNETLRYYIEVTDTNHRVTFPEKDGFDVAIEGIVEPDYDSLPPILITEISPNSEGGGTDYYEYFELYNNTNQPQVLTNYSFIYHYTDTGKELPFQIPATTIEPQEKLVFWFNNGNKPLEDFNAQFGTELTNEQVVEFTDAFPGFANGGNRALVLKDLQGAEVISASYLGSDNDNTGAVIQYKYPDQGTVMKKLQGMAPPSPGVITDKQAPAVPVQLPEIPTDTEAPVIEHTQVDKVDAYTPVKIEAHVTDNLAIPLVTLHYKEKDAENFTAISMNPSVENTSTYSAEIPAASVTSDLIYYIEASDGVQAEKTSEYSINVKQIDIDYSTLPHLLVTEVVPDTTNVGSADGYEFIEIYNNSNQDINFKDYKIYYRYGTDPGTDVVWPSVPEDVTIPAGKTLVFWIINDQNGDSTVADFNQNYGSNLVENENIVRIYTGGMANGSMRGIVIGTNAHKEVALAYYNDVPNVDDTYADKGIVYGYPTDQTTQQIKLEIKDATPGSVEAHQVPREAVQIPVDTIAPVIDNQTEVTEIAEKDNIEIAANVLDDQEVKSVRLFYKISDQDEYQMKILQQDSTSGLFHSTIYSPELIGKDFVDYYFVASDGRNEKTSDTYRVDITTDHDQSSLRLNVKEDDIVTGDVILKGTSADDAPDNVSLMVDGTELTSDTYHSVERTAYFALDVNGLNTYFQNAVTMGEEVLYLMDKDWLTQWKTFSIPIEPNRLTLGNNTITVRSGNKASPFDLESSENRDDYDLKNVRLVLSDGTVLTDPTYNNPDQVLKMNDGNPFVDFHFTITNNHALSKTVKWDTTTVSDGEHLITVQDADETLERKVIVDNSAPTIETNLIEDKKYKGAFKIEGSAFDEIAGVESFVTTLDGEVISLPYETASSKLAPGEHKLIMTAVDKVGNQTEHIVHFSVVNENPEMPEASSPADGAIVNGDPVLKVKVTDPTNDKVDVTFYQGYKYDVSQTEHIRGYKNASDTEPPQTQVPAGEQVFTEEDIALVAQQDGQYLTNNSHTQFPYHRFDVKVDSSVDENDIVELNWKGKSLEGRKVSMYAWNHEKGDWELIDYRIAGEEDFELSGNVEVHTFVKDSKINVLVQDEIPSTPDEYDYSFVWMSDTQFYTESFPHIFDRQTQWIAENQDEMKIEYIFHTGDLVNVSTDESQWNYADQYMGVLDQHNIPYGVLAGNHDVNQVNNDYTDYYRYFGENRFENKPYYGGSYLNNRGHYDLISAGGNDYIMMYLGWGVTDEGIQWVNDVLAAHPDQMAILNFHEYLLATGTRHPLGEKLYNEIVVPNENVIAVLSGHYHEAQTLIDEIDDNGDGTPDRTVYQMLADYQAGPEGGQGYMRLLHFDQDNHRIIVNTYSPYLDDYNYYDTDAHPEKDEFIINLDLSAVEKQVATDYFSVNVYSDTEIGKDEDVESGEIAETIWKGLANGNLYSWYVVVEDDHTGKTVSDIWSFTKQAAGSDSEDENDPEEPPTEQPEQPMDEEQQPELPEKPESDNQDQTNNEPNKDQNEQHAEDVNNDQTDKQPKQNGDTLPVTATNIYNLLLAGFILLVAGGSLLVIRKRKLQA</sequence>
<dbReference type="PROSITE" id="PS51841">
    <property type="entry name" value="LTD"/>
    <property type="match status" value="3"/>
</dbReference>
<feature type="compositionally biased region" description="Polar residues" evidence="6">
    <location>
        <begin position="39"/>
        <end position="51"/>
    </location>
</feature>
<dbReference type="Proteomes" id="UP001597227">
    <property type="component" value="Unassembled WGS sequence"/>
</dbReference>
<dbReference type="NCBIfam" id="TIGR01167">
    <property type="entry name" value="LPXTG_anchor"/>
    <property type="match status" value="1"/>
</dbReference>
<keyword evidence="2" id="KW-0134">Cell wall</keyword>
<feature type="region of interest" description="Disordered" evidence="6">
    <location>
        <begin position="32"/>
        <end position="148"/>
    </location>
</feature>
<dbReference type="InterPro" id="IPR004843">
    <property type="entry name" value="Calcineurin-like_PHP"/>
</dbReference>
<keyword evidence="7" id="KW-1133">Transmembrane helix</keyword>
<evidence type="ECO:0000259" key="10">
    <source>
        <dbReference type="PROSITE" id="PS50847"/>
    </source>
</evidence>
<protein>
    <submittedName>
        <fullName evidence="12">Lamin tail domain-containing protein</fullName>
    </submittedName>
</protein>
<feature type="domain" description="LTD" evidence="11">
    <location>
        <begin position="445"/>
        <end position="577"/>
    </location>
</feature>
<evidence type="ECO:0000259" key="9">
    <source>
        <dbReference type="PROSITE" id="PS50268"/>
    </source>
</evidence>
<evidence type="ECO:0000256" key="1">
    <source>
        <dbReference type="ARBA" id="ARBA00004168"/>
    </source>
</evidence>
<dbReference type="InterPro" id="IPR036415">
    <property type="entry name" value="Lamin_tail_dom_sf"/>
</dbReference>
<comment type="subcellular location">
    <subcellularLocation>
        <location evidence="1">Secreted</location>
        <location evidence="1">Cell wall</location>
        <topology evidence="1">Peptidoglycan-anchor</topology>
    </subcellularLocation>
</comment>
<dbReference type="SUPFAM" id="SSF56300">
    <property type="entry name" value="Metallo-dependent phosphatases"/>
    <property type="match status" value="1"/>
</dbReference>
<keyword evidence="13" id="KW-1185">Reference proteome</keyword>
<feature type="compositionally biased region" description="Acidic residues" evidence="6">
    <location>
        <begin position="1869"/>
        <end position="1880"/>
    </location>
</feature>
<feature type="domain" description="LTD" evidence="11">
    <location>
        <begin position="733"/>
        <end position="888"/>
    </location>
</feature>
<dbReference type="SUPFAM" id="SSF74853">
    <property type="entry name" value="Lamin A/C globular tail domain"/>
    <property type="match status" value="2"/>
</dbReference>
<dbReference type="Pfam" id="PF00932">
    <property type="entry name" value="LTD"/>
    <property type="match status" value="3"/>
</dbReference>
<evidence type="ECO:0000256" key="2">
    <source>
        <dbReference type="ARBA" id="ARBA00022512"/>
    </source>
</evidence>
<feature type="compositionally biased region" description="Polar residues" evidence="6">
    <location>
        <begin position="130"/>
        <end position="148"/>
    </location>
</feature>
<gene>
    <name evidence="12" type="ORF">ACFSFW_14535</name>
</gene>
<keyword evidence="7" id="KW-0812">Transmembrane</keyword>
<reference evidence="13" key="1">
    <citation type="journal article" date="2019" name="Int. J. Syst. Evol. Microbiol.">
        <title>The Global Catalogue of Microorganisms (GCM) 10K type strain sequencing project: providing services to taxonomists for standard genome sequencing and annotation.</title>
        <authorList>
            <consortium name="The Broad Institute Genomics Platform"/>
            <consortium name="The Broad Institute Genome Sequencing Center for Infectious Disease"/>
            <person name="Wu L."/>
            <person name="Ma J."/>
        </authorList>
    </citation>
    <scope>NUCLEOTIDE SEQUENCE [LARGE SCALE GENOMIC DNA]</scope>
    <source>
        <strain evidence="13">CCUG 15531</strain>
    </source>
</reference>
<dbReference type="RefSeq" id="WP_388039297.1">
    <property type="nucleotide sequence ID" value="NZ_JBHUEK010000024.1"/>
</dbReference>
<proteinExistence type="predicted"/>